<keyword evidence="3" id="KW-0813">Transport</keyword>
<keyword evidence="15" id="KW-1185">Reference proteome</keyword>
<dbReference type="Pfam" id="PF06736">
    <property type="entry name" value="TMEM175"/>
    <property type="match status" value="1"/>
</dbReference>
<evidence type="ECO:0000256" key="5">
    <source>
        <dbReference type="ARBA" id="ARBA00022692"/>
    </source>
</evidence>
<keyword evidence="5 13" id="KW-0812">Transmembrane</keyword>
<dbReference type="KEGG" id="mel:Metbo_0286"/>
<keyword evidence="8 13" id="KW-1133">Transmembrane helix</keyword>
<gene>
    <name evidence="14" type="ordered locus">Metbo_0286</name>
</gene>
<keyword evidence="10 13" id="KW-0472">Membrane</keyword>
<dbReference type="OrthoDB" id="10769at2157"/>
<evidence type="ECO:0000313" key="15">
    <source>
        <dbReference type="Proteomes" id="UP000007490"/>
    </source>
</evidence>
<dbReference type="GO" id="GO:0005267">
    <property type="term" value="F:potassium channel activity"/>
    <property type="evidence" value="ECO:0007669"/>
    <property type="project" value="UniProtKB-KW"/>
</dbReference>
<evidence type="ECO:0000256" key="2">
    <source>
        <dbReference type="ARBA" id="ARBA00006920"/>
    </source>
</evidence>
<dbReference type="RefSeq" id="WP_013643889.1">
    <property type="nucleotide sequence ID" value="NC_015216.1"/>
</dbReference>
<keyword evidence="11" id="KW-0407">Ion channel</keyword>
<dbReference type="InterPro" id="IPR010617">
    <property type="entry name" value="TMEM175-like"/>
</dbReference>
<evidence type="ECO:0000313" key="14">
    <source>
        <dbReference type="EMBL" id="ADZ08538.1"/>
    </source>
</evidence>
<keyword evidence="6" id="KW-0631">Potassium channel</keyword>
<sequence length="201" mass="22771">MNSDNQLMDTKRLETLVDGIFAIAMTLLVLSLAVPQLTPPVTDSALRAALVGLIPNLISMVVSFLLLSIFWKIHHKFFKQIEYINGTLLWINVIWLLFIVLVPFSETLTGDYGGTMTAHFVFNLNMMGIALLLFLNWHYASSHNFINENVDQKEIKITWRVNVAFVLIVIGAILLSFVIPDYASIIYLLTFVVENIVRKLS</sequence>
<keyword evidence="9" id="KW-0406">Ion transport</keyword>
<evidence type="ECO:0000256" key="1">
    <source>
        <dbReference type="ARBA" id="ARBA00004141"/>
    </source>
</evidence>
<reference evidence="14 15" key="2">
    <citation type="journal article" date="2014" name="Int. J. Syst. Evol. Microbiol.">
        <title>Methanobacterium paludis sp. nov. and a novel strain of Methanobacterium lacus isolated from northern peatlands.</title>
        <authorList>
            <person name="Cadillo-Quiroz H."/>
            <person name="Brauer S.L."/>
            <person name="Goodson N."/>
            <person name="Yavitt J.B."/>
            <person name="Zinder S.H."/>
        </authorList>
    </citation>
    <scope>NUCLEOTIDE SEQUENCE [LARGE SCALE GENOMIC DNA]</scope>
    <source>
        <strain evidence="14 15">AL-21</strain>
    </source>
</reference>
<protein>
    <recommendedName>
        <fullName evidence="16">Integral membrane protein</fullName>
    </recommendedName>
</protein>
<feature type="transmembrane region" description="Helical" evidence="13">
    <location>
        <begin position="16"/>
        <end position="34"/>
    </location>
</feature>
<evidence type="ECO:0000256" key="10">
    <source>
        <dbReference type="ARBA" id="ARBA00023136"/>
    </source>
</evidence>
<dbReference type="GO" id="GO:0015252">
    <property type="term" value="F:proton channel activity"/>
    <property type="evidence" value="ECO:0007669"/>
    <property type="project" value="InterPro"/>
</dbReference>
<dbReference type="GO" id="GO:0016020">
    <property type="term" value="C:membrane"/>
    <property type="evidence" value="ECO:0007669"/>
    <property type="project" value="UniProtKB-SubCell"/>
</dbReference>
<evidence type="ECO:0000256" key="7">
    <source>
        <dbReference type="ARBA" id="ARBA00022958"/>
    </source>
</evidence>
<dbReference type="eggNOG" id="arCOG04887">
    <property type="taxonomic scope" value="Archaea"/>
</dbReference>
<evidence type="ECO:0000256" key="8">
    <source>
        <dbReference type="ARBA" id="ARBA00022989"/>
    </source>
</evidence>
<keyword evidence="7" id="KW-0630">Potassium</keyword>
<dbReference type="AlphaFoldDB" id="F0T8C6"/>
<organism evidence="14 15">
    <name type="scientific">Methanobacterium lacus (strain AL-21)</name>
    <dbReference type="NCBI Taxonomy" id="877455"/>
    <lineage>
        <taxon>Archaea</taxon>
        <taxon>Methanobacteriati</taxon>
        <taxon>Methanobacteriota</taxon>
        <taxon>Methanomada group</taxon>
        <taxon>Methanobacteria</taxon>
        <taxon>Methanobacteriales</taxon>
        <taxon>Methanobacteriaceae</taxon>
        <taxon>Methanobacterium</taxon>
    </lineage>
</organism>
<dbReference type="Proteomes" id="UP000007490">
    <property type="component" value="Chromosome"/>
</dbReference>
<evidence type="ECO:0000256" key="11">
    <source>
        <dbReference type="ARBA" id="ARBA00023303"/>
    </source>
</evidence>
<evidence type="ECO:0000256" key="9">
    <source>
        <dbReference type="ARBA" id="ARBA00023065"/>
    </source>
</evidence>
<dbReference type="PANTHER" id="PTHR31462:SF5">
    <property type="entry name" value="ENDOSOMAL_LYSOSOMAL PROTON CHANNEL TMEM175"/>
    <property type="match status" value="1"/>
</dbReference>
<keyword evidence="4" id="KW-0633">Potassium transport</keyword>
<proteinExistence type="inferred from homology"/>
<evidence type="ECO:0000256" key="13">
    <source>
        <dbReference type="SAM" id="Phobius"/>
    </source>
</evidence>
<comment type="catalytic activity">
    <reaction evidence="12">
        <text>K(+)(in) = K(+)(out)</text>
        <dbReference type="Rhea" id="RHEA:29463"/>
        <dbReference type="ChEBI" id="CHEBI:29103"/>
    </reaction>
</comment>
<accession>F0T8C6</accession>
<reference evidence="15" key="1">
    <citation type="submission" date="2011-02" db="EMBL/GenBank/DDBJ databases">
        <title>Complete sequence of Methanobacterium sp. AL-21.</title>
        <authorList>
            <consortium name="US DOE Joint Genome Institute"/>
            <person name="Lucas S."/>
            <person name="Copeland A."/>
            <person name="Lapidus A."/>
            <person name="Cheng J.-F."/>
            <person name="Goodwin L."/>
            <person name="Pitluck S."/>
            <person name="Chertkov O."/>
            <person name="Detter J.C."/>
            <person name="Han C."/>
            <person name="Tapia R."/>
            <person name="Land M."/>
            <person name="Hauser L."/>
            <person name="Kyrpides N."/>
            <person name="Ivanova N."/>
            <person name="Mikhailova N."/>
            <person name="Pagani I."/>
            <person name="Cadillo-Quiroz H."/>
            <person name="Imachi H."/>
            <person name="Zinder S."/>
            <person name="Liu W."/>
            <person name="Woyke T."/>
        </authorList>
    </citation>
    <scope>NUCLEOTIDE SEQUENCE [LARGE SCALE GENOMIC DNA]</scope>
    <source>
        <strain evidence="15">AL-21</strain>
    </source>
</reference>
<evidence type="ECO:0000256" key="4">
    <source>
        <dbReference type="ARBA" id="ARBA00022538"/>
    </source>
</evidence>
<comment type="similarity">
    <text evidence="2">Belongs to the TMEM175 family.</text>
</comment>
<feature type="transmembrane region" description="Helical" evidence="13">
    <location>
        <begin position="46"/>
        <end position="71"/>
    </location>
</feature>
<dbReference type="HOGENOM" id="CLU_090238_3_2_2"/>
<dbReference type="GeneID" id="10276718"/>
<feature type="transmembrane region" description="Helical" evidence="13">
    <location>
        <begin position="157"/>
        <end position="179"/>
    </location>
</feature>
<evidence type="ECO:0008006" key="16">
    <source>
        <dbReference type="Google" id="ProtNLM"/>
    </source>
</evidence>
<feature type="transmembrane region" description="Helical" evidence="13">
    <location>
        <begin position="116"/>
        <end position="137"/>
    </location>
</feature>
<name>F0T8C6_METLA</name>
<feature type="transmembrane region" description="Helical" evidence="13">
    <location>
        <begin position="83"/>
        <end position="104"/>
    </location>
</feature>
<evidence type="ECO:0000256" key="3">
    <source>
        <dbReference type="ARBA" id="ARBA00022448"/>
    </source>
</evidence>
<dbReference type="EMBL" id="CP002551">
    <property type="protein sequence ID" value="ADZ08538.1"/>
    <property type="molecule type" value="Genomic_DNA"/>
</dbReference>
<evidence type="ECO:0000256" key="12">
    <source>
        <dbReference type="ARBA" id="ARBA00034430"/>
    </source>
</evidence>
<dbReference type="PANTHER" id="PTHR31462">
    <property type="entry name" value="ENDOSOMAL/LYSOSOMAL POTASSIUM CHANNEL TMEM175"/>
    <property type="match status" value="1"/>
</dbReference>
<evidence type="ECO:0000256" key="6">
    <source>
        <dbReference type="ARBA" id="ARBA00022826"/>
    </source>
</evidence>
<comment type="subcellular location">
    <subcellularLocation>
        <location evidence="1">Membrane</location>
        <topology evidence="1">Multi-pass membrane protein</topology>
    </subcellularLocation>
</comment>